<reference evidence="1" key="1">
    <citation type="journal article" date="2021" name="PeerJ">
        <title>Extensive microbial diversity within the chicken gut microbiome revealed by metagenomics and culture.</title>
        <authorList>
            <person name="Gilroy R."/>
            <person name="Ravi A."/>
            <person name="Getino M."/>
            <person name="Pursley I."/>
            <person name="Horton D.L."/>
            <person name="Alikhan N.F."/>
            <person name="Baker D."/>
            <person name="Gharbi K."/>
            <person name="Hall N."/>
            <person name="Watson M."/>
            <person name="Adriaenssens E.M."/>
            <person name="Foster-Nyarko E."/>
            <person name="Jarju S."/>
            <person name="Secka A."/>
            <person name="Antonio M."/>
            <person name="Oren A."/>
            <person name="Chaudhuri R.R."/>
            <person name="La Ragione R."/>
            <person name="Hildebrand F."/>
            <person name="Pallen M.J."/>
        </authorList>
    </citation>
    <scope>NUCLEOTIDE SEQUENCE</scope>
    <source>
        <strain evidence="1">4100</strain>
    </source>
</reference>
<name>A0A4Q0U919_9BACT</name>
<proteinExistence type="predicted"/>
<gene>
    <name evidence="1" type="ORF">K8V47_05600</name>
</gene>
<accession>A0A4Q0U919</accession>
<comment type="caution">
    <text evidence="1">The sequence shown here is derived from an EMBL/GenBank/DDBJ whole genome shotgun (WGS) entry which is preliminary data.</text>
</comment>
<sequence length="72" mass="7942">MTHLTVSIENPDMLRDIKKAIMMIRGVVSVKAEKTKPNATTIAAIEEARSGKAIHCGPFENYKKMVANLDDV</sequence>
<organism evidence="1 2">
    <name type="scientific">Candidatus Amulumruptor caecigallinarius</name>
    <dbReference type="NCBI Taxonomy" id="2109911"/>
    <lineage>
        <taxon>Bacteria</taxon>
        <taxon>Pseudomonadati</taxon>
        <taxon>Bacteroidota</taxon>
        <taxon>Bacteroidia</taxon>
        <taxon>Bacteroidales</taxon>
        <taxon>Muribaculaceae</taxon>
        <taxon>Candidatus Amulumruptor</taxon>
    </lineage>
</organism>
<protein>
    <submittedName>
        <fullName evidence="1">Uncharacterized protein</fullName>
    </submittedName>
</protein>
<evidence type="ECO:0000313" key="1">
    <source>
        <dbReference type="EMBL" id="HJE39216.1"/>
    </source>
</evidence>
<dbReference type="EMBL" id="DYXT01000028">
    <property type="protein sequence ID" value="HJE39216.1"/>
    <property type="molecule type" value="Genomic_DNA"/>
</dbReference>
<dbReference type="Proteomes" id="UP000711407">
    <property type="component" value="Unassembled WGS sequence"/>
</dbReference>
<reference evidence="1" key="2">
    <citation type="submission" date="2021-09" db="EMBL/GenBank/DDBJ databases">
        <authorList>
            <person name="Gilroy R."/>
        </authorList>
    </citation>
    <scope>NUCLEOTIDE SEQUENCE</scope>
    <source>
        <strain evidence="1">4100</strain>
    </source>
</reference>
<dbReference type="AlphaFoldDB" id="A0A4Q0U919"/>
<evidence type="ECO:0000313" key="2">
    <source>
        <dbReference type="Proteomes" id="UP000711407"/>
    </source>
</evidence>